<name>A0A8T0SR10_PANVG</name>
<dbReference type="Pfam" id="PF03061">
    <property type="entry name" value="4HBT"/>
    <property type="match status" value="1"/>
</dbReference>
<accession>A0A8T0SR10</accession>
<comment type="similarity">
    <text evidence="1">Belongs to the thioesterase PaaI family.</text>
</comment>
<evidence type="ECO:0000256" key="1">
    <source>
        <dbReference type="ARBA" id="ARBA00008324"/>
    </source>
</evidence>
<dbReference type="InterPro" id="IPR029069">
    <property type="entry name" value="HotDog_dom_sf"/>
</dbReference>
<dbReference type="AlphaFoldDB" id="A0A8T0SR10"/>
<evidence type="ECO:0000313" key="4">
    <source>
        <dbReference type="Proteomes" id="UP000823388"/>
    </source>
</evidence>
<dbReference type="InterPro" id="IPR039298">
    <property type="entry name" value="ACOT13"/>
</dbReference>
<feature type="domain" description="Thioesterase" evidence="2">
    <location>
        <begin position="31"/>
        <end position="104"/>
    </location>
</feature>
<protein>
    <recommendedName>
        <fullName evidence="2">Thioesterase domain-containing protein</fullName>
    </recommendedName>
</protein>
<keyword evidence="4" id="KW-1185">Reference proteome</keyword>
<dbReference type="PANTHER" id="PTHR21660">
    <property type="entry name" value="THIOESTERASE SUPERFAMILY MEMBER-RELATED"/>
    <property type="match status" value="1"/>
</dbReference>
<dbReference type="CDD" id="cd03443">
    <property type="entry name" value="PaaI_thioesterase"/>
    <property type="match status" value="1"/>
</dbReference>
<evidence type="ECO:0000313" key="3">
    <source>
        <dbReference type="EMBL" id="KAG2600557.1"/>
    </source>
</evidence>
<proteinExistence type="inferred from homology"/>
<dbReference type="SUPFAM" id="SSF54637">
    <property type="entry name" value="Thioesterase/thiol ester dehydrase-isomerase"/>
    <property type="match status" value="1"/>
</dbReference>
<gene>
    <name evidence="3" type="ORF">PVAP13_5KG526900</name>
</gene>
<sequence length="130" mass="13868">MVMAGARVSLAERGRVVCSLRVRAALTDAQGRWHAGAIAAAVDNMCSAVAFTVEGAPTATVQYSLSFFSPAHPDEEVEMEGRVVSRKGKLTSAAVEVRKKESGELVAIGRQWITRLAPAWPAKSNKSSKL</sequence>
<dbReference type="GO" id="GO:0047617">
    <property type="term" value="F:fatty acyl-CoA hydrolase activity"/>
    <property type="evidence" value="ECO:0007669"/>
    <property type="project" value="InterPro"/>
</dbReference>
<dbReference type="PANTHER" id="PTHR21660:SF40">
    <property type="entry name" value="OS01G0229600 PROTEIN"/>
    <property type="match status" value="1"/>
</dbReference>
<dbReference type="InterPro" id="IPR006683">
    <property type="entry name" value="Thioestr_dom"/>
</dbReference>
<dbReference type="EMBL" id="CM029045">
    <property type="protein sequence ID" value="KAG2600557.1"/>
    <property type="molecule type" value="Genomic_DNA"/>
</dbReference>
<reference evidence="3" key="1">
    <citation type="submission" date="2020-05" db="EMBL/GenBank/DDBJ databases">
        <title>WGS assembly of Panicum virgatum.</title>
        <authorList>
            <person name="Lovell J.T."/>
            <person name="Jenkins J."/>
            <person name="Shu S."/>
            <person name="Juenger T.E."/>
            <person name="Schmutz J."/>
        </authorList>
    </citation>
    <scope>NUCLEOTIDE SEQUENCE</scope>
    <source>
        <strain evidence="3">AP13</strain>
    </source>
</reference>
<evidence type="ECO:0000259" key="2">
    <source>
        <dbReference type="Pfam" id="PF03061"/>
    </source>
</evidence>
<comment type="caution">
    <text evidence="3">The sequence shown here is derived from an EMBL/GenBank/DDBJ whole genome shotgun (WGS) entry which is preliminary data.</text>
</comment>
<organism evidence="3 4">
    <name type="scientific">Panicum virgatum</name>
    <name type="common">Blackwell switchgrass</name>
    <dbReference type="NCBI Taxonomy" id="38727"/>
    <lineage>
        <taxon>Eukaryota</taxon>
        <taxon>Viridiplantae</taxon>
        <taxon>Streptophyta</taxon>
        <taxon>Embryophyta</taxon>
        <taxon>Tracheophyta</taxon>
        <taxon>Spermatophyta</taxon>
        <taxon>Magnoliopsida</taxon>
        <taxon>Liliopsida</taxon>
        <taxon>Poales</taxon>
        <taxon>Poaceae</taxon>
        <taxon>PACMAD clade</taxon>
        <taxon>Panicoideae</taxon>
        <taxon>Panicodae</taxon>
        <taxon>Paniceae</taxon>
        <taxon>Panicinae</taxon>
        <taxon>Panicum</taxon>
        <taxon>Panicum sect. Hiantes</taxon>
    </lineage>
</organism>
<dbReference type="Gene3D" id="3.10.129.10">
    <property type="entry name" value="Hotdog Thioesterase"/>
    <property type="match status" value="1"/>
</dbReference>
<dbReference type="Proteomes" id="UP000823388">
    <property type="component" value="Chromosome 5K"/>
</dbReference>